<keyword evidence="2" id="KW-0539">Nucleus</keyword>
<sequence>MDFTLPPNNPEAAKYSQLGRAALSLRSVAENPQIETIQTLALLGGYRHMAGGKACIDSAWSYASFSIKLAQSVSISLFNRWYRDCALWGLDTKTVQRRRLTFWSMAATEIFFALHTGRPPSCSLSYVDCEFPIYDGQNSTKDEAATQLFKLWHFRSLKEWIIPACQHMMAVPGPNYQSLLALERKMLQETPPSFEFLTDPDTSGRPSREARSYIMSLLRVNTMMYIHRSFFAQAILDKPDNPFLSPYAHSYLTAYRCASTQLSVSLHFYNKCPLFFQRLTPFWTNAFTAAVS</sequence>
<evidence type="ECO:0000259" key="3">
    <source>
        <dbReference type="SMART" id="SM00906"/>
    </source>
</evidence>
<dbReference type="KEGG" id="gtr:GLOTRDRAFT_47185"/>
<dbReference type="Pfam" id="PF04082">
    <property type="entry name" value="Fungal_trans"/>
    <property type="match status" value="1"/>
</dbReference>
<dbReference type="CDD" id="cd12148">
    <property type="entry name" value="fungal_TF_MHR"/>
    <property type="match status" value="1"/>
</dbReference>
<dbReference type="OrthoDB" id="424974at2759"/>
<dbReference type="eggNOG" id="ENOG502SINT">
    <property type="taxonomic scope" value="Eukaryota"/>
</dbReference>
<dbReference type="PANTHER" id="PTHR31001:SF56">
    <property type="entry name" value="ZN(2)-C6 FUNGAL-TYPE DOMAIN-CONTAINING PROTEIN"/>
    <property type="match status" value="1"/>
</dbReference>
<name>S7PYD6_GLOTA</name>
<evidence type="ECO:0000256" key="1">
    <source>
        <dbReference type="ARBA" id="ARBA00004123"/>
    </source>
</evidence>
<dbReference type="GO" id="GO:0006351">
    <property type="term" value="P:DNA-templated transcription"/>
    <property type="evidence" value="ECO:0007669"/>
    <property type="project" value="InterPro"/>
</dbReference>
<dbReference type="OMA" id="DEMFEIW"/>
<evidence type="ECO:0000256" key="2">
    <source>
        <dbReference type="ARBA" id="ARBA00023242"/>
    </source>
</evidence>
<gene>
    <name evidence="4" type="ORF">GLOTRDRAFT_47185</name>
</gene>
<dbReference type="EMBL" id="KB469307">
    <property type="protein sequence ID" value="EPQ52661.1"/>
    <property type="molecule type" value="Genomic_DNA"/>
</dbReference>
<dbReference type="GeneID" id="19306488"/>
<dbReference type="PANTHER" id="PTHR31001">
    <property type="entry name" value="UNCHARACTERIZED TRANSCRIPTIONAL REGULATORY PROTEIN"/>
    <property type="match status" value="1"/>
</dbReference>
<evidence type="ECO:0000313" key="4">
    <source>
        <dbReference type="EMBL" id="EPQ52661.1"/>
    </source>
</evidence>
<reference evidence="4 5" key="1">
    <citation type="journal article" date="2012" name="Science">
        <title>The Paleozoic origin of enzymatic lignin decomposition reconstructed from 31 fungal genomes.</title>
        <authorList>
            <person name="Floudas D."/>
            <person name="Binder M."/>
            <person name="Riley R."/>
            <person name="Barry K."/>
            <person name="Blanchette R.A."/>
            <person name="Henrissat B."/>
            <person name="Martinez A.T."/>
            <person name="Otillar R."/>
            <person name="Spatafora J.W."/>
            <person name="Yadav J.S."/>
            <person name="Aerts A."/>
            <person name="Benoit I."/>
            <person name="Boyd A."/>
            <person name="Carlson A."/>
            <person name="Copeland A."/>
            <person name="Coutinho P.M."/>
            <person name="de Vries R.P."/>
            <person name="Ferreira P."/>
            <person name="Findley K."/>
            <person name="Foster B."/>
            <person name="Gaskell J."/>
            <person name="Glotzer D."/>
            <person name="Gorecki P."/>
            <person name="Heitman J."/>
            <person name="Hesse C."/>
            <person name="Hori C."/>
            <person name="Igarashi K."/>
            <person name="Jurgens J.A."/>
            <person name="Kallen N."/>
            <person name="Kersten P."/>
            <person name="Kohler A."/>
            <person name="Kuees U."/>
            <person name="Kumar T.K.A."/>
            <person name="Kuo A."/>
            <person name="LaButti K."/>
            <person name="Larrondo L.F."/>
            <person name="Lindquist E."/>
            <person name="Ling A."/>
            <person name="Lombard V."/>
            <person name="Lucas S."/>
            <person name="Lundell T."/>
            <person name="Martin R."/>
            <person name="McLaughlin D.J."/>
            <person name="Morgenstern I."/>
            <person name="Morin E."/>
            <person name="Murat C."/>
            <person name="Nagy L.G."/>
            <person name="Nolan M."/>
            <person name="Ohm R.A."/>
            <person name="Patyshakuliyeva A."/>
            <person name="Rokas A."/>
            <person name="Ruiz-Duenas F.J."/>
            <person name="Sabat G."/>
            <person name="Salamov A."/>
            <person name="Samejima M."/>
            <person name="Schmutz J."/>
            <person name="Slot J.C."/>
            <person name="St John F."/>
            <person name="Stenlid J."/>
            <person name="Sun H."/>
            <person name="Sun S."/>
            <person name="Syed K."/>
            <person name="Tsang A."/>
            <person name="Wiebenga A."/>
            <person name="Young D."/>
            <person name="Pisabarro A."/>
            <person name="Eastwood D.C."/>
            <person name="Martin F."/>
            <person name="Cullen D."/>
            <person name="Grigoriev I.V."/>
            <person name="Hibbett D.S."/>
        </authorList>
    </citation>
    <scope>NUCLEOTIDE SEQUENCE [LARGE SCALE GENOMIC DNA]</scope>
    <source>
        <strain evidence="4 5">ATCC 11539</strain>
    </source>
</reference>
<dbReference type="Proteomes" id="UP000030669">
    <property type="component" value="Unassembled WGS sequence"/>
</dbReference>
<feature type="domain" description="Xylanolytic transcriptional activator regulatory" evidence="3">
    <location>
        <begin position="59"/>
        <end position="138"/>
    </location>
</feature>
<dbReference type="SMART" id="SM00906">
    <property type="entry name" value="Fungal_trans"/>
    <property type="match status" value="1"/>
</dbReference>
<dbReference type="InterPro" id="IPR050613">
    <property type="entry name" value="Sec_Metabolite_Reg"/>
</dbReference>
<dbReference type="GO" id="GO:0005634">
    <property type="term" value="C:nucleus"/>
    <property type="evidence" value="ECO:0007669"/>
    <property type="project" value="UniProtKB-SubCell"/>
</dbReference>
<comment type="subcellular location">
    <subcellularLocation>
        <location evidence="1">Nucleus</location>
    </subcellularLocation>
</comment>
<dbReference type="RefSeq" id="XP_007868727.1">
    <property type="nucleotide sequence ID" value="XM_007870536.1"/>
</dbReference>
<evidence type="ECO:0000313" key="5">
    <source>
        <dbReference type="Proteomes" id="UP000030669"/>
    </source>
</evidence>
<dbReference type="GO" id="GO:0003677">
    <property type="term" value="F:DNA binding"/>
    <property type="evidence" value="ECO:0007669"/>
    <property type="project" value="InterPro"/>
</dbReference>
<protein>
    <recommendedName>
        <fullName evidence="3">Xylanolytic transcriptional activator regulatory domain-containing protein</fullName>
    </recommendedName>
</protein>
<accession>S7PYD6</accession>
<keyword evidence="5" id="KW-1185">Reference proteome</keyword>
<organism evidence="4 5">
    <name type="scientific">Gloeophyllum trabeum (strain ATCC 11539 / FP-39264 / Madison 617)</name>
    <name type="common">Brown rot fungus</name>
    <dbReference type="NCBI Taxonomy" id="670483"/>
    <lineage>
        <taxon>Eukaryota</taxon>
        <taxon>Fungi</taxon>
        <taxon>Dikarya</taxon>
        <taxon>Basidiomycota</taxon>
        <taxon>Agaricomycotina</taxon>
        <taxon>Agaricomycetes</taxon>
        <taxon>Gloeophyllales</taxon>
        <taxon>Gloeophyllaceae</taxon>
        <taxon>Gloeophyllum</taxon>
    </lineage>
</organism>
<dbReference type="InterPro" id="IPR007219">
    <property type="entry name" value="XnlR_reg_dom"/>
</dbReference>
<dbReference type="AlphaFoldDB" id="S7PYD6"/>
<dbReference type="HOGENOM" id="CLU_059066_0_0_1"/>
<proteinExistence type="predicted"/>
<dbReference type="GO" id="GO:0008270">
    <property type="term" value="F:zinc ion binding"/>
    <property type="evidence" value="ECO:0007669"/>
    <property type="project" value="InterPro"/>
</dbReference>